<reference evidence="1" key="1">
    <citation type="submission" date="2020-09" db="EMBL/GenBank/DDBJ databases">
        <title>Taishania pollutisoli gen. nov., sp. nov., Isolated from Tetrabromobisphenol A-Contaminated Soil.</title>
        <authorList>
            <person name="Chen Q."/>
        </authorList>
    </citation>
    <scope>NUCLEOTIDE SEQUENCE</scope>
    <source>
        <strain evidence="1">CZZ-1</strain>
    </source>
</reference>
<dbReference type="InterPro" id="IPR016907">
    <property type="entry name" value="UCP029033"/>
</dbReference>
<organism evidence="1 2">
    <name type="scientific">Taishania pollutisoli</name>
    <dbReference type="NCBI Taxonomy" id="2766479"/>
    <lineage>
        <taxon>Bacteria</taxon>
        <taxon>Pseudomonadati</taxon>
        <taxon>Bacteroidota</taxon>
        <taxon>Flavobacteriia</taxon>
        <taxon>Flavobacteriales</taxon>
        <taxon>Crocinitomicaceae</taxon>
        <taxon>Taishania</taxon>
    </lineage>
</organism>
<dbReference type="PANTHER" id="PTHR34387">
    <property type="entry name" value="SLR1258 PROTEIN"/>
    <property type="match status" value="1"/>
</dbReference>
<evidence type="ECO:0000313" key="1">
    <source>
        <dbReference type="EMBL" id="MBC9813469.1"/>
    </source>
</evidence>
<evidence type="ECO:0000313" key="2">
    <source>
        <dbReference type="Proteomes" id="UP000652681"/>
    </source>
</evidence>
<dbReference type="RefSeq" id="WP_163492097.1">
    <property type="nucleotide sequence ID" value="NZ_JACVEL010000010.1"/>
</dbReference>
<gene>
    <name evidence="1" type="ORF">H9Y05_13405</name>
</gene>
<name>A0A8J6PKU9_9FLAO</name>
<proteinExistence type="predicted"/>
<dbReference type="GO" id="GO:0006974">
    <property type="term" value="P:DNA damage response"/>
    <property type="evidence" value="ECO:0007669"/>
    <property type="project" value="TreeGrafter"/>
</dbReference>
<dbReference type="InterPro" id="IPR052022">
    <property type="entry name" value="26kDa_periplasmic_antigen"/>
</dbReference>
<sequence>MKQHLNTFIIGLSIIIVAAILGSSYSSKYKQNQTISVTGLGEENFASDLIVWQANFSKRGTDLKAISAELNNDRSKIKKYLTSKGISEKDIVFSSVSITKEFSNSYDEHGNFMSSYFTGYLLTQNLRIESKEVDKIETVSREVTELIDQNIELTSLEPDYYYTKLAELKLKMIENATKDAKERAEKIASNSGSSLGNLRNASMGVIQITAKNSAEDYSWGGSFNTSSKLKTASITIRLEYAID</sequence>
<dbReference type="AlphaFoldDB" id="A0A8J6PKU9"/>
<dbReference type="PIRSF" id="PIRSF029033">
    <property type="entry name" value="UCP029033"/>
    <property type="match status" value="1"/>
</dbReference>
<dbReference type="Gene3D" id="3.30.70.2970">
    <property type="entry name" value="Protein of unknown function (DUF541), domain 2"/>
    <property type="match status" value="1"/>
</dbReference>
<accession>A0A8J6PKU9</accession>
<dbReference type="InterPro" id="IPR007497">
    <property type="entry name" value="SIMPL/DUF541"/>
</dbReference>
<keyword evidence="2" id="KW-1185">Reference proteome</keyword>
<dbReference type="PANTHER" id="PTHR34387:SF2">
    <property type="entry name" value="SLR1258 PROTEIN"/>
    <property type="match status" value="1"/>
</dbReference>
<dbReference type="Proteomes" id="UP000652681">
    <property type="component" value="Unassembled WGS sequence"/>
</dbReference>
<dbReference type="EMBL" id="JACVEL010000010">
    <property type="protein sequence ID" value="MBC9813469.1"/>
    <property type="molecule type" value="Genomic_DNA"/>
</dbReference>
<dbReference type="Gene3D" id="3.30.110.170">
    <property type="entry name" value="Protein of unknown function (DUF541), domain 1"/>
    <property type="match status" value="1"/>
</dbReference>
<comment type="caution">
    <text evidence="1">The sequence shown here is derived from an EMBL/GenBank/DDBJ whole genome shotgun (WGS) entry which is preliminary data.</text>
</comment>
<dbReference type="Pfam" id="PF04402">
    <property type="entry name" value="SIMPL"/>
    <property type="match status" value="1"/>
</dbReference>
<protein>
    <submittedName>
        <fullName evidence="1">SIMPL domain-containing protein</fullName>
    </submittedName>
</protein>